<gene>
    <name evidence="4" type="primary">basic Y7</name>
</gene>
<dbReference type="InterPro" id="IPR050468">
    <property type="entry name" value="Cuticle_Struct_Prot"/>
</dbReference>
<dbReference type="AlphaFoldDB" id="Q3V6S7"/>
<dbReference type="PANTHER" id="PTHR10380">
    <property type="entry name" value="CUTICLE PROTEIN"/>
    <property type="match status" value="1"/>
</dbReference>
<keyword evidence="3" id="KW-0732">Signal</keyword>
<name>Q3V6S7_TACTR</name>
<protein>
    <submittedName>
        <fullName evidence="4">Cuticular protein</fullName>
    </submittedName>
</protein>
<feature type="chain" id="PRO_5012045372" evidence="3">
    <location>
        <begin position="16"/>
        <end position="146"/>
    </location>
</feature>
<dbReference type="PANTHER" id="PTHR10380:SF173">
    <property type="entry name" value="CUTICULAR PROTEIN 47EF, ISOFORM C-RELATED"/>
    <property type="match status" value="1"/>
</dbReference>
<dbReference type="InterPro" id="IPR000618">
    <property type="entry name" value="Insect_cuticle"/>
</dbReference>
<dbReference type="PROSITE" id="PS00233">
    <property type="entry name" value="CHIT_BIND_RR_1"/>
    <property type="match status" value="1"/>
</dbReference>
<evidence type="ECO:0000256" key="1">
    <source>
        <dbReference type="ARBA" id="ARBA00022460"/>
    </source>
</evidence>
<sequence length="146" mass="16379">MKLLILFALVAVSQAGVLYNPYFYHPYYYHGLGASVRHHAQDNLGNYNFGYNEGHVTGGTFRREAGSGWGNVKVGSYGLRDADGTVRVVDYVADGTGFKAKIHTTGEIPEKTPANVEVAKVETVEHKPVVYNWGWNVPSYYYGRWW</sequence>
<proteinExistence type="evidence at transcript level"/>
<reference evidence="4" key="1">
    <citation type="journal article" date="2005" name="FEBS J.">
        <title>Comprehensive sequence analysis of horseshoe crab cuticular proteins and their involvement in transglutaminase-dependent cross-linking.</title>
        <authorList>
            <person name="Iijima M."/>
            <person name="Hashimoto T."/>
            <person name="Matsuda Y."/>
            <person name="Nagai T."/>
            <person name="Yamano Y."/>
            <person name="Ichi T."/>
            <person name="Osaki T."/>
            <person name="Kawabata S."/>
        </authorList>
    </citation>
    <scope>NUCLEOTIDE SEQUENCE</scope>
</reference>
<keyword evidence="1 2" id="KW-0193">Cuticle</keyword>
<feature type="signal peptide" evidence="3">
    <location>
        <begin position="1"/>
        <end position="15"/>
    </location>
</feature>
<organism evidence="4">
    <name type="scientific">Tachypleus tridentatus</name>
    <name type="common">Japanese horseshoe crab</name>
    <dbReference type="NCBI Taxonomy" id="6853"/>
    <lineage>
        <taxon>Eukaryota</taxon>
        <taxon>Metazoa</taxon>
        <taxon>Ecdysozoa</taxon>
        <taxon>Arthropoda</taxon>
        <taxon>Chelicerata</taxon>
        <taxon>Merostomata</taxon>
        <taxon>Xiphosura</taxon>
        <taxon>Limulidae</taxon>
        <taxon>Tachypleus</taxon>
    </lineage>
</organism>
<dbReference type="Pfam" id="PF00379">
    <property type="entry name" value="Chitin_bind_4"/>
    <property type="match status" value="1"/>
</dbReference>
<dbReference type="GO" id="GO:0062129">
    <property type="term" value="C:chitin-based extracellular matrix"/>
    <property type="evidence" value="ECO:0007669"/>
    <property type="project" value="TreeGrafter"/>
</dbReference>
<dbReference type="EMBL" id="AB201769">
    <property type="protein sequence ID" value="BAE44191.1"/>
    <property type="molecule type" value="mRNA"/>
</dbReference>
<accession>Q3V6S7</accession>
<dbReference type="InterPro" id="IPR031311">
    <property type="entry name" value="CHIT_BIND_RR_consensus"/>
</dbReference>
<dbReference type="GO" id="GO:0008010">
    <property type="term" value="F:structural constituent of chitin-based larval cuticle"/>
    <property type="evidence" value="ECO:0007669"/>
    <property type="project" value="TreeGrafter"/>
</dbReference>
<dbReference type="PROSITE" id="PS51155">
    <property type="entry name" value="CHIT_BIND_RR_2"/>
    <property type="match status" value="1"/>
</dbReference>
<evidence type="ECO:0000313" key="4">
    <source>
        <dbReference type="EMBL" id="BAE44191.1"/>
    </source>
</evidence>
<evidence type="ECO:0000256" key="3">
    <source>
        <dbReference type="SAM" id="SignalP"/>
    </source>
</evidence>
<evidence type="ECO:0000256" key="2">
    <source>
        <dbReference type="PROSITE-ProRule" id="PRU00497"/>
    </source>
</evidence>